<reference evidence="7" key="2">
    <citation type="submission" date="2015-06" db="UniProtKB">
        <authorList>
            <consortium name="EnsemblPlants"/>
        </authorList>
    </citation>
    <scope>IDENTIFICATION</scope>
</reference>
<dbReference type="GO" id="GO:0006749">
    <property type="term" value="P:glutathione metabolic process"/>
    <property type="evidence" value="ECO:0007669"/>
    <property type="project" value="InterPro"/>
</dbReference>
<dbReference type="PROSITE" id="PS50405">
    <property type="entry name" value="GST_CTER"/>
    <property type="match status" value="1"/>
</dbReference>
<dbReference type="InterPro" id="IPR004045">
    <property type="entry name" value="Glutathione_S-Trfase_N"/>
</dbReference>
<dbReference type="PANTHER" id="PTHR11260">
    <property type="entry name" value="GLUTATHIONE S-TRANSFERASE, GST, SUPERFAMILY, GST DOMAIN CONTAINING"/>
    <property type="match status" value="1"/>
</dbReference>
<dbReference type="SFLD" id="SFLDG01152">
    <property type="entry name" value="Main.3:_Omega-_and_Tau-like"/>
    <property type="match status" value="1"/>
</dbReference>
<comment type="catalytic activity">
    <reaction evidence="3">
        <text>RX + glutathione = an S-substituted glutathione + a halide anion + H(+)</text>
        <dbReference type="Rhea" id="RHEA:16437"/>
        <dbReference type="ChEBI" id="CHEBI:15378"/>
        <dbReference type="ChEBI" id="CHEBI:16042"/>
        <dbReference type="ChEBI" id="CHEBI:17792"/>
        <dbReference type="ChEBI" id="CHEBI:57925"/>
        <dbReference type="ChEBI" id="CHEBI:90779"/>
        <dbReference type="EC" id="2.5.1.18"/>
    </reaction>
</comment>
<evidence type="ECO:0000259" key="5">
    <source>
        <dbReference type="PROSITE" id="PS50404"/>
    </source>
</evidence>
<dbReference type="InterPro" id="IPR004046">
    <property type="entry name" value="GST_C"/>
</dbReference>
<dbReference type="AlphaFoldDB" id="A0A0E0QY81"/>
<dbReference type="Gene3D" id="1.20.1050.10">
    <property type="match status" value="1"/>
</dbReference>
<dbReference type="EC" id="2.5.1.18" evidence="1"/>
<dbReference type="Gene3D" id="3.40.30.10">
    <property type="entry name" value="Glutaredoxin"/>
    <property type="match status" value="1"/>
</dbReference>
<dbReference type="SUPFAM" id="SSF47616">
    <property type="entry name" value="GST C-terminal domain-like"/>
    <property type="match status" value="1"/>
</dbReference>
<dbReference type="PANTHER" id="PTHR11260:SF476">
    <property type="entry name" value="OS10G0530500 PROTEIN"/>
    <property type="match status" value="1"/>
</dbReference>
<name>A0A0E0QY81_ORYRU</name>
<comment type="similarity">
    <text evidence="4">Belongs to the GST superfamily.</text>
</comment>
<evidence type="ECO:0000256" key="3">
    <source>
        <dbReference type="ARBA" id="ARBA00047960"/>
    </source>
</evidence>
<sequence length="189" mass="20211">MSDLLLASNPVHKKVPVLIHNGKPICESRIILEYIIDEVFPVDGAALLPADPYDWAVARFWAAYIDDKGKTEEEKAEGIKQILAAVETLEGALKGCSKEKPFFGGGTVGLVDIMLGAHIPGVRATEVLTGAKIFNAAITPLLASWTERFGELDAPKKVLPDVDGMVEYVKRRQAQWAAAGAAAAAASKS</sequence>
<keyword evidence="8" id="KW-1185">Reference proteome</keyword>
<evidence type="ECO:0000256" key="1">
    <source>
        <dbReference type="ARBA" id="ARBA00012452"/>
    </source>
</evidence>
<evidence type="ECO:0000313" key="8">
    <source>
        <dbReference type="Proteomes" id="UP000008022"/>
    </source>
</evidence>
<dbReference type="Pfam" id="PF00043">
    <property type="entry name" value="GST_C"/>
    <property type="match status" value="1"/>
</dbReference>
<feature type="domain" description="GST C-terminal" evidence="6">
    <location>
        <begin position="21"/>
        <end position="176"/>
    </location>
</feature>
<dbReference type="InterPro" id="IPR010987">
    <property type="entry name" value="Glutathione-S-Trfase_C-like"/>
</dbReference>
<accession>A0A0E0QY81</accession>
<dbReference type="GO" id="GO:0005829">
    <property type="term" value="C:cytosol"/>
    <property type="evidence" value="ECO:0007669"/>
    <property type="project" value="UniProtKB-SubCell"/>
</dbReference>
<dbReference type="SUPFAM" id="SSF52833">
    <property type="entry name" value="Thioredoxin-like"/>
    <property type="match status" value="1"/>
</dbReference>
<dbReference type="FunFam" id="1.20.1050.10:FF:000023">
    <property type="entry name" value="Probable glutathione S-transferase GSTU6"/>
    <property type="match status" value="1"/>
</dbReference>
<dbReference type="CDD" id="cd03185">
    <property type="entry name" value="GST_C_Tau"/>
    <property type="match status" value="1"/>
</dbReference>
<dbReference type="InterPro" id="IPR036249">
    <property type="entry name" value="Thioredoxin-like_sf"/>
</dbReference>
<dbReference type="SFLD" id="SFLDG00358">
    <property type="entry name" value="Main_(cytGST)"/>
    <property type="match status" value="1"/>
</dbReference>
<dbReference type="InterPro" id="IPR040079">
    <property type="entry name" value="Glutathione_S-Trfase"/>
</dbReference>
<dbReference type="GO" id="GO:0004364">
    <property type="term" value="F:glutathione transferase activity"/>
    <property type="evidence" value="ECO:0007669"/>
    <property type="project" value="UniProtKB-UniRule"/>
</dbReference>
<proteinExistence type="inferred from homology"/>
<reference evidence="8" key="1">
    <citation type="submission" date="2013-06" db="EMBL/GenBank/DDBJ databases">
        <authorList>
            <person name="Zhao Q."/>
        </authorList>
    </citation>
    <scope>NUCLEOTIDE SEQUENCE</scope>
    <source>
        <strain evidence="8">cv. W1943</strain>
    </source>
</reference>
<dbReference type="Pfam" id="PF02798">
    <property type="entry name" value="GST_N"/>
    <property type="match status" value="1"/>
</dbReference>
<dbReference type="Proteomes" id="UP000008022">
    <property type="component" value="Unassembled WGS sequence"/>
</dbReference>
<evidence type="ECO:0000259" key="6">
    <source>
        <dbReference type="PROSITE" id="PS50405"/>
    </source>
</evidence>
<dbReference type="SFLD" id="SFLDS00019">
    <property type="entry name" value="Glutathione_Transferase_(cytos"/>
    <property type="match status" value="1"/>
</dbReference>
<dbReference type="InterPro" id="IPR045074">
    <property type="entry name" value="GST_C_Tau"/>
</dbReference>
<evidence type="ECO:0000256" key="2">
    <source>
        <dbReference type="ARBA" id="ARBA00022679"/>
    </source>
</evidence>
<evidence type="ECO:0000256" key="4">
    <source>
        <dbReference type="RuleBase" id="RU003494"/>
    </source>
</evidence>
<dbReference type="Gramene" id="ORUFI10G08020.3">
    <property type="protein sequence ID" value="ORUFI10G08020.3"/>
    <property type="gene ID" value="ORUFI10G08020"/>
</dbReference>
<evidence type="ECO:0000313" key="7">
    <source>
        <dbReference type="EnsemblPlants" id="ORUFI10G08020.3"/>
    </source>
</evidence>
<organism evidence="7 8">
    <name type="scientific">Oryza rufipogon</name>
    <name type="common">Brownbeard rice</name>
    <name type="synonym">Asian wild rice</name>
    <dbReference type="NCBI Taxonomy" id="4529"/>
    <lineage>
        <taxon>Eukaryota</taxon>
        <taxon>Viridiplantae</taxon>
        <taxon>Streptophyta</taxon>
        <taxon>Embryophyta</taxon>
        <taxon>Tracheophyta</taxon>
        <taxon>Spermatophyta</taxon>
        <taxon>Magnoliopsida</taxon>
        <taxon>Liliopsida</taxon>
        <taxon>Poales</taxon>
        <taxon>Poaceae</taxon>
        <taxon>BOP clade</taxon>
        <taxon>Oryzoideae</taxon>
        <taxon>Oryzeae</taxon>
        <taxon>Oryzinae</taxon>
        <taxon>Oryza</taxon>
    </lineage>
</organism>
<dbReference type="InterPro" id="IPR036282">
    <property type="entry name" value="Glutathione-S-Trfase_C_sf"/>
</dbReference>
<protein>
    <recommendedName>
        <fullName evidence="1">glutathione transferase</fullName>
        <ecNumber evidence="1">2.5.1.18</ecNumber>
    </recommendedName>
</protein>
<dbReference type="HOGENOM" id="CLU_011226_18_0_1"/>
<dbReference type="InterPro" id="IPR045073">
    <property type="entry name" value="Omega/Tau-like"/>
</dbReference>
<dbReference type="PROSITE" id="PS50404">
    <property type="entry name" value="GST_NTER"/>
    <property type="match status" value="1"/>
</dbReference>
<dbReference type="EnsemblPlants" id="ORUFI10G08020.3">
    <property type="protein sequence ID" value="ORUFI10G08020.3"/>
    <property type="gene ID" value="ORUFI10G08020"/>
</dbReference>
<feature type="domain" description="GST N-terminal" evidence="5">
    <location>
        <begin position="1"/>
        <end position="43"/>
    </location>
</feature>
<keyword evidence="2" id="KW-0808">Transferase</keyword>